<reference evidence="4 5" key="1">
    <citation type="submission" date="2020-08" db="EMBL/GenBank/DDBJ databases">
        <title>Genomic Encyclopedia of Type Strains, Phase IV (KMG-IV): sequencing the most valuable type-strain genomes for metagenomic binning, comparative biology and taxonomic classification.</title>
        <authorList>
            <person name="Goeker M."/>
        </authorList>
    </citation>
    <scope>NUCLEOTIDE SEQUENCE [LARGE SCALE GENOMIC DNA]</scope>
    <source>
        <strain evidence="4 5">DSM 44197</strain>
    </source>
</reference>
<dbReference type="PANTHER" id="PTHR43615">
    <property type="entry name" value="PHOSPHOENOLPYRUVATE SYNTHASE-RELATED"/>
    <property type="match status" value="1"/>
</dbReference>
<gene>
    <name evidence="4" type="ORF">HNR61_007330</name>
</gene>
<protein>
    <submittedName>
        <fullName evidence="4">Pyruvate,water dikinase</fullName>
        <ecNumber evidence="4">2.7.9.2</ecNumber>
    </submittedName>
</protein>
<evidence type="ECO:0000313" key="4">
    <source>
        <dbReference type="EMBL" id="MBA8955654.1"/>
    </source>
</evidence>
<dbReference type="EMBL" id="JACJIA010000012">
    <property type="protein sequence ID" value="MBA8955654.1"/>
    <property type="molecule type" value="Genomic_DNA"/>
</dbReference>
<keyword evidence="4" id="KW-0418">Kinase</keyword>
<organism evidence="4 5">
    <name type="scientific">Actinomadura namibiensis</name>
    <dbReference type="NCBI Taxonomy" id="182080"/>
    <lineage>
        <taxon>Bacteria</taxon>
        <taxon>Bacillati</taxon>
        <taxon>Actinomycetota</taxon>
        <taxon>Actinomycetes</taxon>
        <taxon>Streptosporangiales</taxon>
        <taxon>Thermomonosporaceae</taxon>
        <taxon>Actinomadura</taxon>
    </lineage>
</organism>
<dbReference type="Gene3D" id="3.50.30.10">
    <property type="entry name" value="Phosphohistidine domain"/>
    <property type="match status" value="1"/>
</dbReference>
<name>A0A7W3LWK7_ACTNM</name>
<dbReference type="Pfam" id="PF00391">
    <property type="entry name" value="PEP-utilizers"/>
    <property type="match status" value="1"/>
</dbReference>
<dbReference type="InterPro" id="IPR036637">
    <property type="entry name" value="Phosphohistidine_dom_sf"/>
</dbReference>
<comment type="caution">
    <text evidence="4">The sequence shown here is derived from an EMBL/GenBank/DDBJ whole genome shotgun (WGS) entry which is preliminary data.</text>
</comment>
<dbReference type="InterPro" id="IPR002192">
    <property type="entry name" value="PPDK_AMP/ATP-bd"/>
</dbReference>
<dbReference type="Gene3D" id="3.30.470.20">
    <property type="entry name" value="ATP-grasp fold, B domain"/>
    <property type="match status" value="1"/>
</dbReference>
<dbReference type="PANTHER" id="PTHR43615:SF1">
    <property type="entry name" value="PPDK_N DOMAIN-CONTAINING PROTEIN"/>
    <property type="match status" value="1"/>
</dbReference>
<keyword evidence="4" id="KW-0670">Pyruvate</keyword>
<dbReference type="InterPro" id="IPR008279">
    <property type="entry name" value="PEP-util_enz_mobile_dom"/>
</dbReference>
<feature type="compositionally biased region" description="Basic and acidic residues" evidence="1">
    <location>
        <begin position="311"/>
        <end position="326"/>
    </location>
</feature>
<dbReference type="GO" id="GO:0005524">
    <property type="term" value="F:ATP binding"/>
    <property type="evidence" value="ECO:0007669"/>
    <property type="project" value="InterPro"/>
</dbReference>
<sequence>MAGEWVVPLGGARVRPDVAGATGASLERLTEAGLPVPTGFLVTSGAYWRYVDGAELQPRILRAVAALGPAEAERRIAALFAAHELPDDLAGQIRWAYADLGAQDHAVAVRAAAAWDLGGAPIERPEALQGGRLATLLDVRGEAAVLAAVRDAWASLWSAEAIDFRNHRRIDHEFAAVGVVVQSMVVAEAGGTLCTSAPGDAAHAVVHAVWGGGATVVERRTIPDVLVLDRRSRRIVARRVAAKSVRVLPDGTFEPQPAELRTRPVLTPGQAAELARFGDRVERVAGRPMRVEWAWADDHPYLIRARPMDEHRAAGDGDGRSGDRAWSRGGIGEAVPDVMTPCTWSLLRTLLDTVGAASGRRYGNLGGHLHTSLDPEPREPAHLVGAARARLDRRRIPAFLEGAPDHCDDLRRRVRAAGEPRKLVRLWNREIRPYFLEACRVAAAAGLDDGEAPDVFRRLERLVGADDANAVFAGLRAAGKDPFAVFGPVTGLARVARGDLAEDGYLRRWGHRSAHEFEVAMPRPDEEPGWVARWSGAPGPDALDLLAERRAAVREAWLLLRARHPYRVTALRRGIGTWAGAFHLRAAVRSEVARVFGVLRAFVLRAGEVTALGDAVFFLTAEEIVEVLGGDGTALRRGTGRRRAYERYRMTPDPQGANVRADGMVITSAAGTGGTVEGVVRVLHAVEEGDALRPGEILVAPVANVGWTPLFPRAAAVVTNVGAPFSEAAVVARELGVPAVVGAESATTLLRTGDRVRLDAARGLVRLVTPVDRPLTTAP</sequence>
<evidence type="ECO:0000313" key="5">
    <source>
        <dbReference type="Proteomes" id="UP000572680"/>
    </source>
</evidence>
<dbReference type="EC" id="2.7.9.2" evidence="4"/>
<dbReference type="InterPro" id="IPR051549">
    <property type="entry name" value="PEP_Utilizing_Enz"/>
</dbReference>
<evidence type="ECO:0000259" key="3">
    <source>
        <dbReference type="Pfam" id="PF01326"/>
    </source>
</evidence>
<dbReference type="Pfam" id="PF01326">
    <property type="entry name" value="PPDK_N"/>
    <property type="match status" value="1"/>
</dbReference>
<feature type="region of interest" description="Disordered" evidence="1">
    <location>
        <begin position="311"/>
        <end position="332"/>
    </location>
</feature>
<dbReference type="Proteomes" id="UP000572680">
    <property type="component" value="Unassembled WGS sequence"/>
</dbReference>
<dbReference type="GO" id="GO:0008986">
    <property type="term" value="F:pyruvate, water dikinase activity"/>
    <property type="evidence" value="ECO:0007669"/>
    <property type="project" value="UniProtKB-EC"/>
</dbReference>
<keyword evidence="4" id="KW-0808">Transferase</keyword>
<keyword evidence="5" id="KW-1185">Reference proteome</keyword>
<proteinExistence type="predicted"/>
<feature type="domain" description="Pyruvate phosphate dikinase AMP/ATP-binding" evidence="3">
    <location>
        <begin position="18"/>
        <end position="313"/>
    </location>
</feature>
<dbReference type="InterPro" id="IPR013815">
    <property type="entry name" value="ATP_grasp_subdomain_1"/>
</dbReference>
<dbReference type="Gene3D" id="3.30.1490.20">
    <property type="entry name" value="ATP-grasp fold, A domain"/>
    <property type="match status" value="1"/>
</dbReference>
<evidence type="ECO:0000256" key="1">
    <source>
        <dbReference type="SAM" id="MobiDB-lite"/>
    </source>
</evidence>
<dbReference type="AlphaFoldDB" id="A0A7W3LWK7"/>
<dbReference type="SUPFAM" id="SSF52009">
    <property type="entry name" value="Phosphohistidine domain"/>
    <property type="match status" value="1"/>
</dbReference>
<dbReference type="SUPFAM" id="SSF56059">
    <property type="entry name" value="Glutathione synthetase ATP-binding domain-like"/>
    <property type="match status" value="1"/>
</dbReference>
<dbReference type="RefSeq" id="WP_182847626.1">
    <property type="nucleotide sequence ID" value="NZ_BAAALP010000045.1"/>
</dbReference>
<feature type="domain" description="PEP-utilising enzyme mobile" evidence="2">
    <location>
        <begin position="693"/>
        <end position="763"/>
    </location>
</feature>
<evidence type="ECO:0000259" key="2">
    <source>
        <dbReference type="Pfam" id="PF00391"/>
    </source>
</evidence>
<accession>A0A7W3LWK7</accession>